<name>A0A2T0RY96_9RHOB</name>
<feature type="region of interest" description="Disordered" evidence="1">
    <location>
        <begin position="1"/>
        <end position="39"/>
    </location>
</feature>
<organism evidence="2 3">
    <name type="scientific">Aliiruegeria haliotis</name>
    <dbReference type="NCBI Taxonomy" id="1280846"/>
    <lineage>
        <taxon>Bacteria</taxon>
        <taxon>Pseudomonadati</taxon>
        <taxon>Pseudomonadota</taxon>
        <taxon>Alphaproteobacteria</taxon>
        <taxon>Rhodobacterales</taxon>
        <taxon>Roseobacteraceae</taxon>
        <taxon>Aliiruegeria</taxon>
    </lineage>
</organism>
<proteinExistence type="predicted"/>
<protein>
    <submittedName>
        <fullName evidence="2">Uncharacterized protein</fullName>
    </submittedName>
</protein>
<evidence type="ECO:0000256" key="1">
    <source>
        <dbReference type="SAM" id="MobiDB-lite"/>
    </source>
</evidence>
<keyword evidence="3" id="KW-1185">Reference proteome</keyword>
<dbReference type="EMBL" id="PVTD01000001">
    <property type="protein sequence ID" value="PRY26130.1"/>
    <property type="molecule type" value="Genomic_DNA"/>
</dbReference>
<dbReference type="Proteomes" id="UP000239480">
    <property type="component" value="Unassembled WGS sequence"/>
</dbReference>
<evidence type="ECO:0000313" key="2">
    <source>
        <dbReference type="EMBL" id="PRY26130.1"/>
    </source>
</evidence>
<gene>
    <name evidence="2" type="ORF">CLV78_101224</name>
</gene>
<comment type="caution">
    <text evidence="2">The sequence shown here is derived from an EMBL/GenBank/DDBJ whole genome shotgun (WGS) entry which is preliminary data.</text>
</comment>
<evidence type="ECO:0000313" key="3">
    <source>
        <dbReference type="Proteomes" id="UP000239480"/>
    </source>
</evidence>
<reference evidence="2 3" key="1">
    <citation type="submission" date="2018-03" db="EMBL/GenBank/DDBJ databases">
        <title>Genomic Encyclopedia of Archaeal and Bacterial Type Strains, Phase II (KMG-II): from individual species to whole genera.</title>
        <authorList>
            <person name="Goeker M."/>
        </authorList>
    </citation>
    <scope>NUCLEOTIDE SEQUENCE [LARGE SCALE GENOMIC DNA]</scope>
    <source>
        <strain evidence="2 3">DSM 29328</strain>
    </source>
</reference>
<feature type="compositionally biased region" description="Basic and acidic residues" evidence="1">
    <location>
        <begin position="10"/>
        <end position="21"/>
    </location>
</feature>
<sequence>MRTPPPAKRQRAEAPPRRQDPADLPTGPEDLAGDTARHAIRHTDLQDLSDSFAGFGTHRFRAVQRHQYDLAQSHC</sequence>
<accession>A0A2T0RY96</accession>
<dbReference type="AlphaFoldDB" id="A0A2T0RY96"/>